<evidence type="ECO:0000256" key="7">
    <source>
        <dbReference type="ARBA" id="ARBA00022576"/>
    </source>
</evidence>
<dbReference type="EC" id="2.6.1.42" evidence="17"/>
<dbReference type="RefSeq" id="WP_013628464.1">
    <property type="nucleotide sequence ID" value="NC_015174.1"/>
</dbReference>
<evidence type="ECO:0000256" key="10">
    <source>
        <dbReference type="ARBA" id="ARBA00022898"/>
    </source>
</evidence>
<evidence type="ECO:0000313" key="19">
    <source>
        <dbReference type="Proteomes" id="UP000006860"/>
    </source>
</evidence>
<name>F0SK12_RUBBR</name>
<dbReference type="InterPro" id="IPR043132">
    <property type="entry name" value="BCAT-like_C"/>
</dbReference>
<evidence type="ECO:0000256" key="13">
    <source>
        <dbReference type="ARBA" id="ARBA00048798"/>
    </source>
</evidence>
<dbReference type="UniPathway" id="UPA00047">
    <property type="reaction ID" value="UER00058"/>
</dbReference>
<dbReference type="GO" id="GO:0009097">
    <property type="term" value="P:isoleucine biosynthetic process"/>
    <property type="evidence" value="ECO:0007669"/>
    <property type="project" value="UniProtKB-UniPathway"/>
</dbReference>
<dbReference type="SUPFAM" id="SSF56752">
    <property type="entry name" value="D-aminoacid aminotransferase-like PLP-dependent enzymes"/>
    <property type="match status" value="1"/>
</dbReference>
<dbReference type="InterPro" id="IPR018300">
    <property type="entry name" value="Aminotrans_IV_CS"/>
</dbReference>
<dbReference type="InterPro" id="IPR036038">
    <property type="entry name" value="Aminotransferase-like"/>
</dbReference>
<dbReference type="NCBIfam" id="NF006185">
    <property type="entry name" value="PRK08320.1"/>
    <property type="match status" value="1"/>
</dbReference>
<proteinExistence type="inferred from homology"/>
<accession>F0SK12</accession>
<dbReference type="Pfam" id="PF01063">
    <property type="entry name" value="Aminotran_4"/>
    <property type="match status" value="1"/>
</dbReference>
<dbReference type="eggNOG" id="COG0115">
    <property type="taxonomic scope" value="Bacteria"/>
</dbReference>
<evidence type="ECO:0000256" key="16">
    <source>
        <dbReference type="RuleBase" id="RU004516"/>
    </source>
</evidence>
<evidence type="ECO:0000256" key="9">
    <source>
        <dbReference type="ARBA" id="ARBA00022679"/>
    </source>
</evidence>
<evidence type="ECO:0000256" key="11">
    <source>
        <dbReference type="ARBA" id="ARBA00023304"/>
    </source>
</evidence>
<gene>
    <name evidence="17" type="primary">ilvE</name>
    <name evidence="18" type="ordered locus">Plabr_2136</name>
</gene>
<sequence length="292" mass="31993">MQIYLNGNLVPQEQAVVSVFDHGLLYGDGVFEGIRVYGGNVFLLAEHVERLYESAHAIRLQIPMTPEEMAEAVEQTVAANELTDGYVRLVITRGTGSLGLDIRRTSNPQVIIIADSIRLYPPELYENGLRIITASTIRNHPQALSPRIKSLNYLNNIMAKIEGTDADCLEALMLNHKGEVSECTGDNIFLVRKGRLLTPSTDAGILEGITRNAVIHLARRAGLEVEETTLTRHDVYIADECFLTGTAAEVIAVVNVDGRVIGDGKPGQITRSLKSDFEKLTRGEITIDADIA</sequence>
<keyword evidence="19" id="KW-1185">Reference proteome</keyword>
<dbReference type="GO" id="GO:0052654">
    <property type="term" value="F:L-leucine-2-oxoglutarate transaminase activity"/>
    <property type="evidence" value="ECO:0007669"/>
    <property type="project" value="RHEA"/>
</dbReference>
<dbReference type="KEGG" id="pbs:Plabr_2136"/>
<evidence type="ECO:0000256" key="5">
    <source>
        <dbReference type="ARBA" id="ARBA00005072"/>
    </source>
</evidence>
<dbReference type="GO" id="GO:0005829">
    <property type="term" value="C:cytosol"/>
    <property type="evidence" value="ECO:0007669"/>
    <property type="project" value="TreeGrafter"/>
</dbReference>
<evidence type="ECO:0000256" key="15">
    <source>
        <dbReference type="RuleBase" id="RU004106"/>
    </source>
</evidence>
<reference evidence="19" key="1">
    <citation type="submission" date="2011-02" db="EMBL/GenBank/DDBJ databases">
        <title>The complete genome of Planctomyces brasiliensis DSM 5305.</title>
        <authorList>
            <person name="Lucas S."/>
            <person name="Copeland A."/>
            <person name="Lapidus A."/>
            <person name="Bruce D."/>
            <person name="Goodwin L."/>
            <person name="Pitluck S."/>
            <person name="Kyrpides N."/>
            <person name="Mavromatis K."/>
            <person name="Pagani I."/>
            <person name="Ivanova N."/>
            <person name="Ovchinnikova G."/>
            <person name="Lu M."/>
            <person name="Detter J.C."/>
            <person name="Han C."/>
            <person name="Land M."/>
            <person name="Hauser L."/>
            <person name="Markowitz V."/>
            <person name="Cheng J.-F."/>
            <person name="Hugenholtz P."/>
            <person name="Woyke T."/>
            <person name="Wu D."/>
            <person name="Tindall B."/>
            <person name="Pomrenke H.G."/>
            <person name="Brambilla E."/>
            <person name="Klenk H.-P."/>
            <person name="Eisen J.A."/>
        </authorList>
    </citation>
    <scope>NUCLEOTIDE SEQUENCE [LARGE SCALE GENOMIC DNA]</scope>
    <source>
        <strain evidence="19">ATCC 49424 / DSM 5305 / JCM 21570 / NBRC 103401 / IFAM 1448</strain>
    </source>
</reference>
<protein>
    <recommendedName>
        <fullName evidence="17">Branched-chain-amino-acid aminotransferase</fullName>
        <shortName evidence="17">BCAT</shortName>
        <ecNumber evidence="17">2.6.1.42</ecNumber>
    </recommendedName>
</protein>
<dbReference type="InterPro" id="IPR043131">
    <property type="entry name" value="BCAT-like_N"/>
</dbReference>
<evidence type="ECO:0000313" key="18">
    <source>
        <dbReference type="EMBL" id="ADY59739.1"/>
    </source>
</evidence>
<dbReference type="EMBL" id="CP002546">
    <property type="protein sequence ID" value="ADY59739.1"/>
    <property type="molecule type" value="Genomic_DNA"/>
</dbReference>
<comment type="similarity">
    <text evidence="6 15">Belongs to the class-IV pyridoxal-phosphate-dependent aminotransferase family.</text>
</comment>
<dbReference type="InterPro" id="IPR001544">
    <property type="entry name" value="Aminotrans_IV"/>
</dbReference>
<evidence type="ECO:0000256" key="1">
    <source>
        <dbReference type="ARBA" id="ARBA00001933"/>
    </source>
</evidence>
<evidence type="ECO:0000256" key="14">
    <source>
        <dbReference type="ARBA" id="ARBA00049229"/>
    </source>
</evidence>
<dbReference type="PANTHER" id="PTHR42743">
    <property type="entry name" value="AMINO-ACID AMINOTRANSFERASE"/>
    <property type="match status" value="1"/>
</dbReference>
<evidence type="ECO:0000256" key="12">
    <source>
        <dbReference type="ARBA" id="ARBA00048212"/>
    </source>
</evidence>
<dbReference type="STRING" id="756272.Plabr_2136"/>
<dbReference type="CDD" id="cd01558">
    <property type="entry name" value="D-AAT_like"/>
    <property type="match status" value="1"/>
</dbReference>
<dbReference type="GO" id="GO:0052655">
    <property type="term" value="F:L-valine-2-oxoglutarate transaminase activity"/>
    <property type="evidence" value="ECO:0007669"/>
    <property type="project" value="RHEA"/>
</dbReference>
<dbReference type="FunFam" id="3.20.10.10:FF:000002">
    <property type="entry name" value="D-alanine aminotransferase"/>
    <property type="match status" value="1"/>
</dbReference>
<keyword evidence="7 17" id="KW-0032">Aminotransferase</keyword>
<keyword evidence="11 17" id="KW-0100">Branched-chain amino acid biosynthesis</keyword>
<dbReference type="Gene3D" id="3.30.470.10">
    <property type="match status" value="1"/>
</dbReference>
<comment type="catalytic activity">
    <reaction evidence="14 17">
        <text>L-leucine + 2-oxoglutarate = 4-methyl-2-oxopentanoate + L-glutamate</text>
        <dbReference type="Rhea" id="RHEA:18321"/>
        <dbReference type="ChEBI" id="CHEBI:16810"/>
        <dbReference type="ChEBI" id="CHEBI:17865"/>
        <dbReference type="ChEBI" id="CHEBI:29985"/>
        <dbReference type="ChEBI" id="CHEBI:57427"/>
        <dbReference type="EC" id="2.6.1.42"/>
    </reaction>
</comment>
<dbReference type="OrthoDB" id="9805628at2"/>
<evidence type="ECO:0000256" key="3">
    <source>
        <dbReference type="ARBA" id="ARBA00004824"/>
    </source>
</evidence>
<comment type="pathway">
    <text evidence="4 17">Amino-acid biosynthesis; L-valine biosynthesis; L-valine from pyruvate: step 4/4.</text>
</comment>
<keyword evidence="8 17" id="KW-0028">Amino-acid biosynthesis</keyword>
<keyword evidence="10 16" id="KW-0663">Pyridoxal phosphate</keyword>
<evidence type="ECO:0000256" key="17">
    <source>
        <dbReference type="RuleBase" id="RU364094"/>
    </source>
</evidence>
<comment type="catalytic activity">
    <reaction evidence="13 17">
        <text>L-isoleucine + 2-oxoglutarate = (S)-3-methyl-2-oxopentanoate + L-glutamate</text>
        <dbReference type="Rhea" id="RHEA:24801"/>
        <dbReference type="ChEBI" id="CHEBI:16810"/>
        <dbReference type="ChEBI" id="CHEBI:29985"/>
        <dbReference type="ChEBI" id="CHEBI:35146"/>
        <dbReference type="ChEBI" id="CHEBI:58045"/>
        <dbReference type="EC" id="2.6.1.42"/>
    </reaction>
</comment>
<dbReference type="AlphaFoldDB" id="F0SK12"/>
<dbReference type="InterPro" id="IPR005785">
    <property type="entry name" value="B_amino_transI"/>
</dbReference>
<dbReference type="FunFam" id="3.30.470.10:FF:000006">
    <property type="entry name" value="Branched-chain-amino-acid aminotransferase"/>
    <property type="match status" value="1"/>
</dbReference>
<evidence type="ECO:0000256" key="8">
    <source>
        <dbReference type="ARBA" id="ARBA00022605"/>
    </source>
</evidence>
<keyword evidence="9 17" id="KW-0808">Transferase</keyword>
<dbReference type="HOGENOM" id="CLU_020844_3_0_0"/>
<dbReference type="GO" id="GO:0009098">
    <property type="term" value="P:L-leucine biosynthetic process"/>
    <property type="evidence" value="ECO:0007669"/>
    <property type="project" value="UniProtKB-UniPathway"/>
</dbReference>
<evidence type="ECO:0000256" key="6">
    <source>
        <dbReference type="ARBA" id="ARBA00009320"/>
    </source>
</evidence>
<dbReference type="Gene3D" id="3.20.10.10">
    <property type="entry name" value="D-amino Acid Aminotransferase, subunit A, domain 2"/>
    <property type="match status" value="1"/>
</dbReference>
<dbReference type="UniPathway" id="UPA00048">
    <property type="reaction ID" value="UER00073"/>
</dbReference>
<dbReference type="GO" id="GO:0009099">
    <property type="term" value="P:L-valine biosynthetic process"/>
    <property type="evidence" value="ECO:0007669"/>
    <property type="project" value="UniProtKB-UniPathway"/>
</dbReference>
<dbReference type="Proteomes" id="UP000006860">
    <property type="component" value="Chromosome"/>
</dbReference>
<evidence type="ECO:0000256" key="2">
    <source>
        <dbReference type="ARBA" id="ARBA00003109"/>
    </source>
</evidence>
<dbReference type="NCBIfam" id="NF005146">
    <property type="entry name" value="PRK06606.1"/>
    <property type="match status" value="1"/>
</dbReference>
<dbReference type="PANTHER" id="PTHR42743:SF11">
    <property type="entry name" value="AMINODEOXYCHORISMATE LYASE"/>
    <property type="match status" value="1"/>
</dbReference>
<comment type="function">
    <text evidence="2 17">Acts on leucine, isoleucine and valine.</text>
</comment>
<evidence type="ECO:0000256" key="4">
    <source>
        <dbReference type="ARBA" id="ARBA00004931"/>
    </source>
</evidence>
<dbReference type="UniPathway" id="UPA00049">
    <property type="reaction ID" value="UER00062"/>
</dbReference>
<comment type="catalytic activity">
    <reaction evidence="12 17">
        <text>L-valine + 2-oxoglutarate = 3-methyl-2-oxobutanoate + L-glutamate</text>
        <dbReference type="Rhea" id="RHEA:24813"/>
        <dbReference type="ChEBI" id="CHEBI:11851"/>
        <dbReference type="ChEBI" id="CHEBI:16810"/>
        <dbReference type="ChEBI" id="CHEBI:29985"/>
        <dbReference type="ChEBI" id="CHEBI:57762"/>
        <dbReference type="EC" id="2.6.1.42"/>
    </reaction>
</comment>
<organism evidence="18 19">
    <name type="scientific">Rubinisphaera brasiliensis (strain ATCC 49424 / DSM 5305 / JCM 21570 / IAM 15109 / NBRC 103401 / IFAM 1448)</name>
    <name type="common">Planctomyces brasiliensis</name>
    <dbReference type="NCBI Taxonomy" id="756272"/>
    <lineage>
        <taxon>Bacteria</taxon>
        <taxon>Pseudomonadati</taxon>
        <taxon>Planctomycetota</taxon>
        <taxon>Planctomycetia</taxon>
        <taxon>Planctomycetales</taxon>
        <taxon>Planctomycetaceae</taxon>
        <taxon>Rubinisphaera</taxon>
    </lineage>
</organism>
<dbReference type="PROSITE" id="PS00770">
    <property type="entry name" value="AA_TRANSFER_CLASS_4"/>
    <property type="match status" value="1"/>
</dbReference>
<dbReference type="InterPro" id="IPR050571">
    <property type="entry name" value="Class-IV_PLP-Dep_Aminotrnsfr"/>
</dbReference>
<comment type="pathway">
    <text evidence="5 17">Amino-acid biosynthesis; L-leucine biosynthesis; L-leucine from 3-methyl-2-oxobutanoate: step 4/4.</text>
</comment>
<comment type="pathway">
    <text evidence="3 17">Amino-acid biosynthesis; L-isoleucine biosynthesis; L-isoleucine from 2-oxobutanoate: step 4/4.</text>
</comment>
<dbReference type="GO" id="GO:0052656">
    <property type="term" value="F:L-isoleucine-2-oxoglutarate transaminase activity"/>
    <property type="evidence" value="ECO:0007669"/>
    <property type="project" value="RHEA"/>
</dbReference>
<dbReference type="NCBIfam" id="TIGR01122">
    <property type="entry name" value="ilvE_I"/>
    <property type="match status" value="1"/>
</dbReference>
<comment type="cofactor">
    <cofactor evidence="1 16">
        <name>pyridoxal 5'-phosphate</name>
        <dbReference type="ChEBI" id="CHEBI:597326"/>
    </cofactor>
</comment>